<accession>A0A9P8VWJ3</accession>
<reference evidence="2 3" key="1">
    <citation type="journal article" date="2021" name="Nat. Commun.">
        <title>Genetic determinants of endophytism in the Arabidopsis root mycobiome.</title>
        <authorList>
            <person name="Mesny F."/>
            <person name="Miyauchi S."/>
            <person name="Thiergart T."/>
            <person name="Pickel B."/>
            <person name="Atanasova L."/>
            <person name="Karlsson M."/>
            <person name="Huettel B."/>
            <person name="Barry K.W."/>
            <person name="Haridas S."/>
            <person name="Chen C."/>
            <person name="Bauer D."/>
            <person name="Andreopoulos W."/>
            <person name="Pangilinan J."/>
            <person name="LaButti K."/>
            <person name="Riley R."/>
            <person name="Lipzen A."/>
            <person name="Clum A."/>
            <person name="Drula E."/>
            <person name="Henrissat B."/>
            <person name="Kohler A."/>
            <person name="Grigoriev I.V."/>
            <person name="Martin F.M."/>
            <person name="Hacquard S."/>
        </authorList>
    </citation>
    <scope>NUCLEOTIDE SEQUENCE [LARGE SCALE GENOMIC DNA]</scope>
    <source>
        <strain evidence="2 3">MPI-CAGE-CH-0241</strain>
    </source>
</reference>
<dbReference type="Proteomes" id="UP000777438">
    <property type="component" value="Unassembled WGS sequence"/>
</dbReference>
<evidence type="ECO:0000313" key="2">
    <source>
        <dbReference type="EMBL" id="KAH6876612.1"/>
    </source>
</evidence>
<comment type="caution">
    <text evidence="2">The sequence shown here is derived from an EMBL/GenBank/DDBJ whole genome shotgun (WGS) entry which is preliminary data.</text>
</comment>
<sequence>MDSKDIEDHDVSGDGEDCNDGKESEESEDSEYGSYSSYYRADRRECWRHWRSYCRSDPGYYEELRDGREERKFELLRAKYCGLERLYQSQYDTTYEALRKAEKKRNRIPISPRFKYFTLYFEDFFKHLAPYPTEEEKCLIFDRWWHDLDPNSPPPAEPKDKDVPCEVYLGAVRNGSEIIASFMLSEVPTNASSTPLRVRIIEGYRLETTFVSSRFLKVKVSREFAHLNSDKRNETVSKTIPVEFGFIGVMHNE</sequence>
<name>A0A9P8VWJ3_9HYPO</name>
<evidence type="ECO:0000313" key="3">
    <source>
        <dbReference type="Proteomes" id="UP000777438"/>
    </source>
</evidence>
<protein>
    <submittedName>
        <fullName evidence="2">Uncharacterized protein</fullName>
    </submittedName>
</protein>
<keyword evidence="3" id="KW-1185">Reference proteome</keyword>
<evidence type="ECO:0000256" key="1">
    <source>
        <dbReference type="SAM" id="MobiDB-lite"/>
    </source>
</evidence>
<feature type="region of interest" description="Disordered" evidence="1">
    <location>
        <begin position="1"/>
        <end position="34"/>
    </location>
</feature>
<gene>
    <name evidence="2" type="ORF">B0T10DRAFT_566826</name>
</gene>
<dbReference type="AlphaFoldDB" id="A0A9P8VWJ3"/>
<proteinExistence type="predicted"/>
<dbReference type="EMBL" id="JAGPYM010000034">
    <property type="protein sequence ID" value="KAH6876612.1"/>
    <property type="molecule type" value="Genomic_DNA"/>
</dbReference>
<organism evidence="2 3">
    <name type="scientific">Thelonectria olida</name>
    <dbReference type="NCBI Taxonomy" id="1576542"/>
    <lineage>
        <taxon>Eukaryota</taxon>
        <taxon>Fungi</taxon>
        <taxon>Dikarya</taxon>
        <taxon>Ascomycota</taxon>
        <taxon>Pezizomycotina</taxon>
        <taxon>Sordariomycetes</taxon>
        <taxon>Hypocreomycetidae</taxon>
        <taxon>Hypocreales</taxon>
        <taxon>Nectriaceae</taxon>
        <taxon>Thelonectria</taxon>
    </lineage>
</organism>
<feature type="compositionally biased region" description="Basic and acidic residues" evidence="1">
    <location>
        <begin position="1"/>
        <end position="12"/>
    </location>
</feature>